<sequence length="100" mass="11168">MLRNIGSIFLSLIFLALLAAPTLISLVDDSVDISVFYSASEEEEKGSETSKTFEVVFNNSIGNDAGFSFTKSINHHGYYFKKYPKPHLNLISPPPEFHIL</sequence>
<evidence type="ECO:0008006" key="3">
    <source>
        <dbReference type="Google" id="ProtNLM"/>
    </source>
</evidence>
<protein>
    <recommendedName>
        <fullName evidence="3">SbsA Ig-like domain-containing protein</fullName>
    </recommendedName>
</protein>
<dbReference type="RefSeq" id="WP_395437636.1">
    <property type="nucleotide sequence ID" value="NZ_JBAWKC010000002.1"/>
</dbReference>
<dbReference type="Proteomes" id="UP001610104">
    <property type="component" value="Unassembled WGS sequence"/>
</dbReference>
<reference evidence="1 2" key="1">
    <citation type="submission" date="2024-02" db="EMBL/GenBank/DDBJ databases">
        <title>A Gaetbulibacter species isolated from tidal flats and genomic insights of their niches.</title>
        <authorList>
            <person name="Ye Y."/>
        </authorList>
    </citation>
    <scope>NUCLEOTIDE SEQUENCE [LARGE SCALE GENOMIC DNA]</scope>
    <source>
        <strain evidence="1 2">KEM-8</strain>
    </source>
</reference>
<name>A0ABW7MNJ4_9FLAO</name>
<evidence type="ECO:0000313" key="2">
    <source>
        <dbReference type="Proteomes" id="UP001610104"/>
    </source>
</evidence>
<comment type="caution">
    <text evidence="1">The sequence shown here is derived from an EMBL/GenBank/DDBJ whole genome shotgun (WGS) entry which is preliminary data.</text>
</comment>
<keyword evidence="2" id="KW-1185">Reference proteome</keyword>
<dbReference type="EMBL" id="JBAWKC010000002">
    <property type="protein sequence ID" value="MFH6768385.1"/>
    <property type="molecule type" value="Genomic_DNA"/>
</dbReference>
<accession>A0ABW7MNJ4</accession>
<evidence type="ECO:0000313" key="1">
    <source>
        <dbReference type="EMBL" id="MFH6768385.1"/>
    </source>
</evidence>
<gene>
    <name evidence="1" type="ORF">V8G56_06540</name>
</gene>
<organism evidence="1 2">
    <name type="scientific">Gaetbulibacter aquiaggeris</name>
    <dbReference type="NCBI Taxonomy" id="1735373"/>
    <lineage>
        <taxon>Bacteria</taxon>
        <taxon>Pseudomonadati</taxon>
        <taxon>Bacteroidota</taxon>
        <taxon>Flavobacteriia</taxon>
        <taxon>Flavobacteriales</taxon>
        <taxon>Flavobacteriaceae</taxon>
        <taxon>Gaetbulibacter</taxon>
    </lineage>
</organism>
<proteinExistence type="predicted"/>